<name>A0A5M3M8G2_CONPW</name>
<keyword evidence="1" id="KW-0472">Membrane</keyword>
<feature type="transmembrane region" description="Helical" evidence="1">
    <location>
        <begin position="77"/>
        <end position="96"/>
    </location>
</feature>
<reference evidence="3" key="1">
    <citation type="journal article" date="2012" name="Science">
        <title>The Paleozoic origin of enzymatic lignin decomposition reconstructed from 31 fungal genomes.</title>
        <authorList>
            <person name="Floudas D."/>
            <person name="Binder M."/>
            <person name="Riley R."/>
            <person name="Barry K."/>
            <person name="Blanchette R.A."/>
            <person name="Henrissat B."/>
            <person name="Martinez A.T."/>
            <person name="Otillar R."/>
            <person name="Spatafora J.W."/>
            <person name="Yadav J.S."/>
            <person name="Aerts A."/>
            <person name="Benoit I."/>
            <person name="Boyd A."/>
            <person name="Carlson A."/>
            <person name="Copeland A."/>
            <person name="Coutinho P.M."/>
            <person name="de Vries R.P."/>
            <person name="Ferreira P."/>
            <person name="Findley K."/>
            <person name="Foster B."/>
            <person name="Gaskell J."/>
            <person name="Glotzer D."/>
            <person name="Gorecki P."/>
            <person name="Heitman J."/>
            <person name="Hesse C."/>
            <person name="Hori C."/>
            <person name="Igarashi K."/>
            <person name="Jurgens J.A."/>
            <person name="Kallen N."/>
            <person name="Kersten P."/>
            <person name="Kohler A."/>
            <person name="Kuees U."/>
            <person name="Kumar T.K.A."/>
            <person name="Kuo A."/>
            <person name="LaButti K."/>
            <person name="Larrondo L.F."/>
            <person name="Lindquist E."/>
            <person name="Ling A."/>
            <person name="Lombard V."/>
            <person name="Lucas S."/>
            <person name="Lundell T."/>
            <person name="Martin R."/>
            <person name="McLaughlin D.J."/>
            <person name="Morgenstern I."/>
            <person name="Morin E."/>
            <person name="Murat C."/>
            <person name="Nagy L.G."/>
            <person name="Nolan M."/>
            <person name="Ohm R.A."/>
            <person name="Patyshakuliyeva A."/>
            <person name="Rokas A."/>
            <person name="Ruiz-Duenas F.J."/>
            <person name="Sabat G."/>
            <person name="Salamov A."/>
            <person name="Samejima M."/>
            <person name="Schmutz J."/>
            <person name="Slot J.C."/>
            <person name="St John F."/>
            <person name="Stenlid J."/>
            <person name="Sun H."/>
            <person name="Sun S."/>
            <person name="Syed K."/>
            <person name="Tsang A."/>
            <person name="Wiebenga A."/>
            <person name="Young D."/>
            <person name="Pisabarro A."/>
            <person name="Eastwood D.C."/>
            <person name="Martin F."/>
            <person name="Cullen D."/>
            <person name="Grigoriev I.V."/>
            <person name="Hibbett D.S."/>
        </authorList>
    </citation>
    <scope>NUCLEOTIDE SEQUENCE [LARGE SCALE GENOMIC DNA]</scope>
    <source>
        <strain evidence="3">RWD-64-598 SS2</strain>
    </source>
</reference>
<organism evidence="2 3">
    <name type="scientific">Coniophora puteana (strain RWD-64-598)</name>
    <name type="common">Brown rot fungus</name>
    <dbReference type="NCBI Taxonomy" id="741705"/>
    <lineage>
        <taxon>Eukaryota</taxon>
        <taxon>Fungi</taxon>
        <taxon>Dikarya</taxon>
        <taxon>Basidiomycota</taxon>
        <taxon>Agaricomycotina</taxon>
        <taxon>Agaricomycetes</taxon>
        <taxon>Agaricomycetidae</taxon>
        <taxon>Boletales</taxon>
        <taxon>Coniophorineae</taxon>
        <taxon>Coniophoraceae</taxon>
        <taxon>Coniophora</taxon>
    </lineage>
</organism>
<feature type="transmembrane region" description="Helical" evidence="1">
    <location>
        <begin position="241"/>
        <end position="268"/>
    </location>
</feature>
<evidence type="ECO:0000313" key="3">
    <source>
        <dbReference type="Proteomes" id="UP000053558"/>
    </source>
</evidence>
<sequence length="330" mass="35759">MTPFSISSTPEEFSPVLFAIAAPVLNAVAYVVMVVIGSLCVFFLVRRLRPQRSRSAAAADPDSDSGMPGPSLSRRHAWFYIVYVVCMVCFGTAYTVSLQFDIAQPRHANACHRGEGKAPTYNVVAFAVSNSAFALSGGIADVLVVWRCCVIYRESSWCQWVKTLCWLLFASDCLIGVTAAIMYSVPSVGNNAIPVVLAQSAFTISATLNLVCTALIVGRLYSVKKYFTDTMGSTDRSQLRYATISAMLIESCALYATFSVTLLVLWFLRSPASFVAFALLGQCQIISVFLVILRVSRGVAWTRAPDLSAVVDLDFAEFCKIDLPGPGPSG</sequence>
<feature type="transmembrane region" description="Helical" evidence="1">
    <location>
        <begin position="164"/>
        <end position="185"/>
    </location>
</feature>
<dbReference type="RefSeq" id="XP_007775012.1">
    <property type="nucleotide sequence ID" value="XM_007776822.1"/>
</dbReference>
<gene>
    <name evidence="2" type="ORF">CONPUDRAFT_169836</name>
</gene>
<feature type="transmembrane region" description="Helical" evidence="1">
    <location>
        <begin position="20"/>
        <end position="45"/>
    </location>
</feature>
<dbReference type="GeneID" id="19206338"/>
<dbReference type="AlphaFoldDB" id="A0A5M3M8G2"/>
<accession>A0A5M3M8G2</accession>
<feature type="transmembrane region" description="Helical" evidence="1">
    <location>
        <begin position="132"/>
        <end position="152"/>
    </location>
</feature>
<dbReference type="KEGG" id="cput:CONPUDRAFT_169836"/>
<feature type="transmembrane region" description="Helical" evidence="1">
    <location>
        <begin position="274"/>
        <end position="293"/>
    </location>
</feature>
<evidence type="ECO:0000313" key="2">
    <source>
        <dbReference type="EMBL" id="EIW74961.1"/>
    </source>
</evidence>
<comment type="caution">
    <text evidence="2">The sequence shown here is derived from an EMBL/GenBank/DDBJ whole genome shotgun (WGS) entry which is preliminary data.</text>
</comment>
<feature type="transmembrane region" description="Helical" evidence="1">
    <location>
        <begin position="197"/>
        <end position="221"/>
    </location>
</feature>
<dbReference type="Proteomes" id="UP000053558">
    <property type="component" value="Unassembled WGS sequence"/>
</dbReference>
<keyword evidence="1" id="KW-0812">Transmembrane</keyword>
<protein>
    <submittedName>
        <fullName evidence="2">Uncharacterized protein</fullName>
    </submittedName>
</protein>
<evidence type="ECO:0000256" key="1">
    <source>
        <dbReference type="SAM" id="Phobius"/>
    </source>
</evidence>
<proteinExistence type="predicted"/>
<keyword evidence="3" id="KW-1185">Reference proteome</keyword>
<keyword evidence="1" id="KW-1133">Transmembrane helix</keyword>
<dbReference type="EMBL" id="JH711590">
    <property type="protein sequence ID" value="EIW74961.1"/>
    <property type="molecule type" value="Genomic_DNA"/>
</dbReference>